<evidence type="ECO:0000313" key="2">
    <source>
        <dbReference type="EMBL" id="QEH61940.1"/>
    </source>
</evidence>
<dbReference type="Proteomes" id="UP000323144">
    <property type="component" value="Chromosome"/>
</dbReference>
<dbReference type="RefSeq" id="WP_166508316.1">
    <property type="nucleotide sequence ID" value="NZ_CP043026.1"/>
</dbReference>
<keyword evidence="1" id="KW-0472">Membrane</keyword>
<keyword evidence="1" id="KW-0812">Transmembrane</keyword>
<name>A0A5B9Y4Q8_9MOLU</name>
<reference evidence="2 3" key="1">
    <citation type="submission" date="2019-08" db="EMBL/GenBank/DDBJ databases">
        <title>Complete genome sequence of Spiroplasma chinense CCH (DSM 19755).</title>
        <authorList>
            <person name="Shen H.-Y."/>
            <person name="Lin Y.-C."/>
            <person name="Chou L."/>
            <person name="Kuo C.-H."/>
        </authorList>
    </citation>
    <scope>NUCLEOTIDE SEQUENCE [LARGE SCALE GENOMIC DNA]</scope>
    <source>
        <strain evidence="2 3">CCH</strain>
    </source>
</reference>
<evidence type="ECO:0000256" key="1">
    <source>
        <dbReference type="SAM" id="Phobius"/>
    </source>
</evidence>
<dbReference type="AlphaFoldDB" id="A0A5B9Y4Q8"/>
<accession>A0A5B9Y4Q8</accession>
<keyword evidence="1" id="KW-1133">Transmembrane helix</keyword>
<organism evidence="2 3">
    <name type="scientific">Spiroplasma chinense</name>
    <dbReference type="NCBI Taxonomy" id="216932"/>
    <lineage>
        <taxon>Bacteria</taxon>
        <taxon>Bacillati</taxon>
        <taxon>Mycoplasmatota</taxon>
        <taxon>Mollicutes</taxon>
        <taxon>Entomoplasmatales</taxon>
        <taxon>Spiroplasmataceae</taxon>
        <taxon>Spiroplasma</taxon>
    </lineage>
</organism>
<protein>
    <submittedName>
        <fullName evidence="2">Uncharacterized protein</fullName>
    </submittedName>
</protein>
<proteinExistence type="predicted"/>
<feature type="transmembrane region" description="Helical" evidence="1">
    <location>
        <begin position="490"/>
        <end position="512"/>
    </location>
</feature>
<evidence type="ECO:0000313" key="3">
    <source>
        <dbReference type="Proteomes" id="UP000323144"/>
    </source>
</evidence>
<sequence length="521" mass="59322">MIKSIKYLFTTVIGSLSISTVFVNDTITATKNNIVVSYSENTSGSSSTDEFMWAGRALQYFLYKNSDISENTYVNDLVEKVSGRDGYESDSSIFFEMGLIGSIVNISMYGLTSYQEFFAEAYAKWQTTEDSAKNKSWELLNYFFMHVYNVIKNSYSGAISDVNWENVKNWINENPVKDSLKYNTSKTSVSGSDLTYNDLQYLSSQIGVKNYNYTLKALATSFGYWNYDGNLSYGQDKVLKTLPIDKEDVEKFQTSNFMNDTFTKASSNSISEFDEYKEKLKEEYFATYDEMDEYYLEHTKFTSTTSSGSTINFLESVNNLQKHFGWSDVKTDGFKNQMLEMINLTLSITKWDEQDYFLYYFFALVISPDYPLSGTQEGVMAYTSSYFYNNSIYTSTAFASIVVSGKSIDMFSDASENDQYQQFWWSTPNIYATINHEMGHVLDGYLGITLEKVKSNVRTWKTILNSNALSIYEGKSFADGSFKKNNIATIVASSVGLIGGLVGGSLIFYFLVIKPKRKKKQ</sequence>
<dbReference type="KEGG" id="schi:SCHIN_v1c07450"/>
<gene>
    <name evidence="2" type="ORF">SCHIN_v1c07450</name>
</gene>
<dbReference type="EMBL" id="CP043026">
    <property type="protein sequence ID" value="QEH61940.1"/>
    <property type="molecule type" value="Genomic_DNA"/>
</dbReference>
<keyword evidence="3" id="KW-1185">Reference proteome</keyword>